<dbReference type="InterPro" id="IPR004182">
    <property type="entry name" value="GRAM"/>
</dbReference>
<dbReference type="CDD" id="cd13220">
    <property type="entry name" value="PH-GRAM_GRAMDC"/>
    <property type="match status" value="1"/>
</dbReference>
<protein>
    <recommendedName>
        <fullName evidence="3">GRAM domain-containing protein</fullName>
    </recommendedName>
</protein>
<dbReference type="PANTHER" id="PTHR23319">
    <property type="entry name" value="GRAM DOMAIN CONTAINING 1B, ISOFORM E"/>
    <property type="match status" value="1"/>
</dbReference>
<evidence type="ECO:0000259" key="3">
    <source>
        <dbReference type="SMART" id="SM00568"/>
    </source>
</evidence>
<dbReference type="SMART" id="SM00568">
    <property type="entry name" value="GRAM"/>
    <property type="match status" value="1"/>
</dbReference>
<keyword evidence="2" id="KW-0472">Membrane</keyword>
<keyword evidence="2" id="KW-0812">Transmembrane</keyword>
<feature type="region of interest" description="Disordered" evidence="1">
    <location>
        <begin position="192"/>
        <end position="218"/>
    </location>
</feature>
<feature type="compositionally biased region" description="Polar residues" evidence="1">
    <location>
        <begin position="192"/>
        <end position="201"/>
    </location>
</feature>
<evidence type="ECO:0000256" key="2">
    <source>
        <dbReference type="SAM" id="Phobius"/>
    </source>
</evidence>
<dbReference type="InterPro" id="IPR011993">
    <property type="entry name" value="PH-like_dom_sf"/>
</dbReference>
<dbReference type="GO" id="GO:0005886">
    <property type="term" value="C:plasma membrane"/>
    <property type="evidence" value="ECO:0007669"/>
    <property type="project" value="TreeGrafter"/>
</dbReference>
<feature type="domain" description="GRAM" evidence="3">
    <location>
        <begin position="269"/>
        <end position="358"/>
    </location>
</feature>
<name>A0A7R9CQE8_TIMCR</name>
<proteinExistence type="predicted"/>
<sequence>MPCGRPTDLSESDLKTTVLRTPRSFRDTVDARASTRSDATRCELLMNQTLLSELGTHVTSSELGTHVTSSELGTHVTLSELGTHVTLSELGTHVTLSELGTHVTLGELGTHVTLSELGTHVTLSELGTHVTLSELGTHVTSSELGTHVTSSELGTHVTSSELGTHVTSSELGTHVTSSELGTHRHPRINSTKFSVQSTPNTPEEYLFESSSPGVCSTPPPLLPQRHVFNRHERQALKQQRDNTSVMTTARTPQTVTPAAPLGSSKSRQKKFHRHFKQVSPDERVLNYYSCALIGDILLQGHLYITNNYFAFYSNVFGYVTKSANALVVLSSTAEDGEIEVRISILIPIISVLKISKEKTARIIPNAVGVVTEDEKHVFGTLLSRDSTYRFMVQVWKLALSDNAPSIDKEIDTVSADIPPDDDDDDSSLSSEHSCPPTPIETHTGFIHSENKLPVFGPPVPVTPSKSMLLLLVSTGLLVMLFFSALFLLYRIGRIQDQFTDSPPSSGSGEDVYQDLLKWQTQLHSKSANEVQEFINSNLNQLAKVRQSLEALALLIVSEEKPAPIDTHRSDSDS</sequence>
<dbReference type="GO" id="GO:0005789">
    <property type="term" value="C:endoplasmic reticulum membrane"/>
    <property type="evidence" value="ECO:0007669"/>
    <property type="project" value="TreeGrafter"/>
</dbReference>
<evidence type="ECO:0000256" key="1">
    <source>
        <dbReference type="SAM" id="MobiDB-lite"/>
    </source>
</evidence>
<dbReference type="PANTHER" id="PTHR23319:SF13">
    <property type="entry name" value="GRAM DOMAIN-CONTAINING PROTEIN"/>
    <property type="match status" value="1"/>
</dbReference>
<dbReference type="InterPro" id="IPR051482">
    <property type="entry name" value="Cholesterol_transport"/>
</dbReference>
<dbReference type="EMBL" id="OC317984">
    <property type="protein sequence ID" value="CAD7400044.1"/>
    <property type="molecule type" value="Genomic_DNA"/>
</dbReference>
<accession>A0A7R9CQE8</accession>
<keyword evidence="2" id="KW-1133">Transmembrane helix</keyword>
<reference evidence="4" key="1">
    <citation type="submission" date="2020-11" db="EMBL/GenBank/DDBJ databases">
        <authorList>
            <person name="Tran Van P."/>
        </authorList>
    </citation>
    <scope>NUCLEOTIDE SEQUENCE</scope>
</reference>
<dbReference type="GO" id="GO:0032366">
    <property type="term" value="P:intracellular sterol transport"/>
    <property type="evidence" value="ECO:0007669"/>
    <property type="project" value="TreeGrafter"/>
</dbReference>
<dbReference type="Gene3D" id="2.30.29.30">
    <property type="entry name" value="Pleckstrin-homology domain (PH domain)/Phosphotyrosine-binding domain (PTB)"/>
    <property type="match status" value="1"/>
</dbReference>
<dbReference type="Pfam" id="PF02893">
    <property type="entry name" value="GRAM"/>
    <property type="match status" value="1"/>
</dbReference>
<feature type="transmembrane region" description="Helical" evidence="2">
    <location>
        <begin position="467"/>
        <end position="489"/>
    </location>
</feature>
<gene>
    <name evidence="4" type="ORF">TCEB3V08_LOCUS5321</name>
</gene>
<dbReference type="GO" id="GO:0140268">
    <property type="term" value="C:endoplasmic reticulum-plasma membrane contact site"/>
    <property type="evidence" value="ECO:0007669"/>
    <property type="project" value="TreeGrafter"/>
</dbReference>
<evidence type="ECO:0000313" key="4">
    <source>
        <dbReference type="EMBL" id="CAD7400044.1"/>
    </source>
</evidence>
<dbReference type="GO" id="GO:0120015">
    <property type="term" value="F:sterol transfer activity"/>
    <property type="evidence" value="ECO:0007669"/>
    <property type="project" value="TreeGrafter"/>
</dbReference>
<dbReference type="GO" id="GO:0032934">
    <property type="term" value="F:sterol binding"/>
    <property type="evidence" value="ECO:0007669"/>
    <property type="project" value="TreeGrafter"/>
</dbReference>
<dbReference type="AlphaFoldDB" id="A0A7R9CQE8"/>
<organism evidence="4">
    <name type="scientific">Timema cristinae</name>
    <name type="common">Walking stick</name>
    <dbReference type="NCBI Taxonomy" id="61476"/>
    <lineage>
        <taxon>Eukaryota</taxon>
        <taxon>Metazoa</taxon>
        <taxon>Ecdysozoa</taxon>
        <taxon>Arthropoda</taxon>
        <taxon>Hexapoda</taxon>
        <taxon>Insecta</taxon>
        <taxon>Pterygota</taxon>
        <taxon>Neoptera</taxon>
        <taxon>Polyneoptera</taxon>
        <taxon>Phasmatodea</taxon>
        <taxon>Timematodea</taxon>
        <taxon>Timematoidea</taxon>
        <taxon>Timematidae</taxon>
        <taxon>Timema</taxon>
    </lineage>
</organism>
<feature type="region of interest" description="Disordered" evidence="1">
    <location>
        <begin position="412"/>
        <end position="442"/>
    </location>
</feature>